<evidence type="ECO:0000256" key="2">
    <source>
        <dbReference type="ARBA" id="ARBA00004696"/>
    </source>
</evidence>
<evidence type="ECO:0000256" key="8">
    <source>
        <dbReference type="ARBA" id="ARBA00023239"/>
    </source>
</evidence>
<organism evidence="10">
    <name type="scientific">uncultured delta proteobacterium Rifle_16ft_4_minimus_184</name>
    <dbReference type="NCBI Taxonomy" id="1665175"/>
    <lineage>
        <taxon>Bacteria</taxon>
        <taxon>Deltaproteobacteria</taxon>
        <taxon>environmental samples</taxon>
    </lineage>
</organism>
<accession>A0A0H4T4W0</accession>
<reference evidence="10" key="1">
    <citation type="journal article" date="2015" name="ISME J.">
        <title>Aquifer environment selects for microbial species cohorts in sediment and groundwater.</title>
        <authorList>
            <person name="Hug L.A."/>
            <person name="Thomas B.C."/>
            <person name="Brown C.T."/>
            <person name="Frischkorn K.R."/>
            <person name="Williams K.H."/>
            <person name="Tringe S.G."/>
            <person name="Banfield J.F."/>
        </authorList>
    </citation>
    <scope>NUCLEOTIDE SEQUENCE</scope>
</reference>
<sequence length="260" mass="28072">MPVASHLDRILSGVREELALRKSRVPIGDLLRKGEERGPARDLLRTIPDGPGIIAEIKRASPSRGWIRRDLDAVATAAAYLEGGAWAVSILTEARSFGGSLADLSAVRAAFPAATLLRKDFVLDEYMLAESRAHGADLVLLMVSVLGERTEKMATLARKHRLEPLVETRDAAEIAIAARSGARLIGINNRDLSTLSVDLSTGERLLPLLPPGAYPVVESGISRADQVRRFHKAGARLFLVGESLAGCKDPADTIRRYVGK</sequence>
<comment type="pathway">
    <text evidence="2">Amino-acid biosynthesis; L-tryptophan biosynthesis; L-tryptophan from chorismate: step 4/5.</text>
</comment>
<keyword evidence="10" id="KW-0413">Isomerase</keyword>
<evidence type="ECO:0000256" key="5">
    <source>
        <dbReference type="ARBA" id="ARBA00022793"/>
    </source>
</evidence>
<dbReference type="EMBL" id="KT006965">
    <property type="protein sequence ID" value="AKQ01407.1"/>
    <property type="molecule type" value="Genomic_DNA"/>
</dbReference>
<keyword evidence="4" id="KW-0028">Amino-acid biosynthesis</keyword>
<dbReference type="SUPFAM" id="SSF51366">
    <property type="entry name" value="Ribulose-phoshate binding barrel"/>
    <property type="match status" value="1"/>
</dbReference>
<evidence type="ECO:0000256" key="4">
    <source>
        <dbReference type="ARBA" id="ARBA00022605"/>
    </source>
</evidence>
<keyword evidence="7" id="KW-0057">Aromatic amino acid biosynthesis</keyword>
<dbReference type="InterPro" id="IPR045186">
    <property type="entry name" value="Indole-3-glycerol_P_synth"/>
</dbReference>
<dbReference type="GO" id="GO:0004640">
    <property type="term" value="F:phosphoribosylanthranilate isomerase activity"/>
    <property type="evidence" value="ECO:0007669"/>
    <property type="project" value="TreeGrafter"/>
</dbReference>
<proteinExistence type="predicted"/>
<keyword evidence="8 10" id="KW-0456">Lyase</keyword>
<name>A0A0H4T4W0_9DELT</name>
<evidence type="ECO:0000256" key="3">
    <source>
        <dbReference type="ARBA" id="ARBA00012362"/>
    </source>
</evidence>
<protein>
    <recommendedName>
        <fullName evidence="3">indole-3-glycerol-phosphate synthase</fullName>
        <ecNumber evidence="3">4.1.1.48</ecNumber>
    </recommendedName>
</protein>
<keyword evidence="6" id="KW-0822">Tryptophan biosynthesis</keyword>
<evidence type="ECO:0000256" key="1">
    <source>
        <dbReference type="ARBA" id="ARBA00001633"/>
    </source>
</evidence>
<dbReference type="CDD" id="cd00331">
    <property type="entry name" value="IGPS"/>
    <property type="match status" value="1"/>
</dbReference>
<comment type="catalytic activity">
    <reaction evidence="1">
        <text>1-(2-carboxyphenylamino)-1-deoxy-D-ribulose 5-phosphate + H(+) = (1S,2R)-1-C-(indol-3-yl)glycerol 3-phosphate + CO2 + H2O</text>
        <dbReference type="Rhea" id="RHEA:23476"/>
        <dbReference type="ChEBI" id="CHEBI:15377"/>
        <dbReference type="ChEBI" id="CHEBI:15378"/>
        <dbReference type="ChEBI" id="CHEBI:16526"/>
        <dbReference type="ChEBI" id="CHEBI:58613"/>
        <dbReference type="ChEBI" id="CHEBI:58866"/>
        <dbReference type="EC" id="4.1.1.48"/>
    </reaction>
</comment>
<dbReference type="InterPro" id="IPR013785">
    <property type="entry name" value="Aldolase_TIM"/>
</dbReference>
<dbReference type="AlphaFoldDB" id="A0A0H4T4W0"/>
<dbReference type="PANTHER" id="PTHR22854">
    <property type="entry name" value="TRYPTOPHAN BIOSYNTHESIS PROTEIN"/>
    <property type="match status" value="1"/>
</dbReference>
<evidence type="ECO:0000256" key="6">
    <source>
        <dbReference type="ARBA" id="ARBA00022822"/>
    </source>
</evidence>
<dbReference type="UniPathway" id="UPA00035">
    <property type="reaction ID" value="UER00043"/>
</dbReference>
<dbReference type="GO" id="GO:0004425">
    <property type="term" value="F:indole-3-glycerol-phosphate synthase activity"/>
    <property type="evidence" value="ECO:0007669"/>
    <property type="project" value="UniProtKB-EC"/>
</dbReference>
<evidence type="ECO:0000313" key="10">
    <source>
        <dbReference type="EMBL" id="AKQ01407.1"/>
    </source>
</evidence>
<dbReference type="InterPro" id="IPR013798">
    <property type="entry name" value="Indole-3-glycerol_P_synth_dom"/>
</dbReference>
<evidence type="ECO:0000259" key="9">
    <source>
        <dbReference type="Pfam" id="PF00218"/>
    </source>
</evidence>
<dbReference type="EC" id="4.1.1.48" evidence="3"/>
<gene>
    <name evidence="10" type="primary">trpC</name>
</gene>
<dbReference type="PANTHER" id="PTHR22854:SF2">
    <property type="entry name" value="INDOLE-3-GLYCEROL-PHOSPHATE SYNTHASE"/>
    <property type="match status" value="1"/>
</dbReference>
<dbReference type="GO" id="GO:0000162">
    <property type="term" value="P:L-tryptophan biosynthetic process"/>
    <property type="evidence" value="ECO:0007669"/>
    <property type="project" value="UniProtKB-UniPathway"/>
</dbReference>
<dbReference type="InterPro" id="IPR011060">
    <property type="entry name" value="RibuloseP-bd_barrel"/>
</dbReference>
<dbReference type="Gene3D" id="3.20.20.70">
    <property type="entry name" value="Aldolase class I"/>
    <property type="match status" value="1"/>
</dbReference>
<keyword evidence="5" id="KW-0210">Decarboxylase</keyword>
<feature type="domain" description="Indole-3-glycerol phosphate synthase" evidence="9">
    <location>
        <begin position="7"/>
        <end position="256"/>
    </location>
</feature>
<evidence type="ECO:0000256" key="7">
    <source>
        <dbReference type="ARBA" id="ARBA00023141"/>
    </source>
</evidence>
<dbReference type="Pfam" id="PF00218">
    <property type="entry name" value="IGPS"/>
    <property type="match status" value="1"/>
</dbReference>
<dbReference type="InterPro" id="IPR001468">
    <property type="entry name" value="Indole-3-GlycerolPSynthase_CS"/>
</dbReference>
<dbReference type="PROSITE" id="PS00614">
    <property type="entry name" value="IGPS"/>
    <property type="match status" value="1"/>
</dbReference>